<evidence type="ECO:0000313" key="4">
    <source>
        <dbReference type="Proteomes" id="UP000523821"/>
    </source>
</evidence>
<keyword evidence="2" id="KW-0812">Transmembrane</keyword>
<keyword evidence="3" id="KW-0969">Cilium</keyword>
<keyword evidence="2" id="KW-0472">Membrane</keyword>
<dbReference type="RefSeq" id="WP_183851609.1">
    <property type="nucleotide sequence ID" value="NZ_JACHOO010000001.1"/>
</dbReference>
<keyword evidence="3" id="KW-0966">Cell projection</keyword>
<gene>
    <name evidence="3" type="ORF">GGQ63_000063</name>
</gene>
<evidence type="ECO:0000256" key="1">
    <source>
        <dbReference type="SAM" id="MobiDB-lite"/>
    </source>
</evidence>
<dbReference type="Proteomes" id="UP000523821">
    <property type="component" value="Unassembled WGS sequence"/>
</dbReference>
<feature type="transmembrane region" description="Helical" evidence="2">
    <location>
        <begin position="6"/>
        <end position="29"/>
    </location>
</feature>
<proteinExistence type="predicted"/>
<name>A0A7W9CSB8_9HYPH</name>
<accession>A0A7W9CSB8</accession>
<reference evidence="3 4" key="1">
    <citation type="submission" date="2020-08" db="EMBL/GenBank/DDBJ databases">
        <title>Genomic Encyclopedia of Type Strains, Phase IV (KMG-IV): sequencing the most valuable type-strain genomes for metagenomic binning, comparative biology and taxonomic classification.</title>
        <authorList>
            <person name="Goeker M."/>
        </authorList>
    </citation>
    <scope>NUCLEOTIDE SEQUENCE [LARGE SCALE GENOMIC DNA]</scope>
    <source>
        <strain evidence="3 4">DSM 16268</strain>
    </source>
</reference>
<comment type="caution">
    <text evidence="3">The sequence shown here is derived from an EMBL/GenBank/DDBJ whole genome shotgun (WGS) entry which is preliminary data.</text>
</comment>
<evidence type="ECO:0000313" key="3">
    <source>
        <dbReference type="EMBL" id="MBB5751020.1"/>
    </source>
</evidence>
<protein>
    <submittedName>
        <fullName evidence="3">Flagellar motility protein MotE (MotC chaperone)</fullName>
    </submittedName>
</protein>
<dbReference type="AlphaFoldDB" id="A0A7W9CSB8"/>
<organism evidence="3 4">
    <name type="scientific">Prosthecomicrobium pneumaticum</name>
    <dbReference type="NCBI Taxonomy" id="81895"/>
    <lineage>
        <taxon>Bacteria</taxon>
        <taxon>Pseudomonadati</taxon>
        <taxon>Pseudomonadota</taxon>
        <taxon>Alphaproteobacteria</taxon>
        <taxon>Hyphomicrobiales</taxon>
        <taxon>Kaistiaceae</taxon>
        <taxon>Prosthecomicrobium</taxon>
    </lineage>
</organism>
<keyword evidence="3" id="KW-0282">Flagellum</keyword>
<feature type="region of interest" description="Disordered" evidence="1">
    <location>
        <begin position="83"/>
        <end position="118"/>
    </location>
</feature>
<keyword evidence="2" id="KW-1133">Transmembrane helix</keyword>
<dbReference type="SUPFAM" id="SSF158791">
    <property type="entry name" value="MgtE N-terminal domain-like"/>
    <property type="match status" value="1"/>
</dbReference>
<evidence type="ECO:0000256" key="2">
    <source>
        <dbReference type="SAM" id="Phobius"/>
    </source>
</evidence>
<sequence length="248" mass="25797">MTLSVVLSHTFAFVAGGVVGLMASGLLVVARGLGSFDDRADEPEAVGSQSVERPAKAFPRMLGLAAAAALLTALVVPPPARAESAPAAEHGGGAEAAAAEPAMTARSVPPPAPRGTNAEQYCQGVAQAAQDARFARQKAALEAMQKTIDERIAALEAKRADYETWLSRREEFLKQADENLLAVFSQMRPDAASAQLTIMGDDPAAAILARLNPRVASAILNEMEPARAARLTGVMVGIAKRARSNGTS</sequence>
<keyword evidence="4" id="KW-1185">Reference proteome</keyword>
<feature type="compositionally biased region" description="Low complexity" evidence="1">
    <location>
        <begin position="83"/>
        <end position="102"/>
    </location>
</feature>
<dbReference type="EMBL" id="JACHOO010000001">
    <property type="protein sequence ID" value="MBB5751020.1"/>
    <property type="molecule type" value="Genomic_DNA"/>
</dbReference>